<keyword evidence="2" id="KW-0472">Membrane</keyword>
<protein>
    <submittedName>
        <fullName evidence="3">Uncharacterized protein</fullName>
    </submittedName>
</protein>
<feature type="compositionally biased region" description="Pro residues" evidence="1">
    <location>
        <begin position="69"/>
        <end position="81"/>
    </location>
</feature>
<evidence type="ECO:0000313" key="3">
    <source>
        <dbReference type="EMBL" id="ABZ69262.1"/>
    </source>
</evidence>
<accession>B0T293</accession>
<proteinExistence type="predicted"/>
<evidence type="ECO:0000256" key="1">
    <source>
        <dbReference type="SAM" id="MobiDB-lite"/>
    </source>
</evidence>
<evidence type="ECO:0000256" key="2">
    <source>
        <dbReference type="SAM" id="Phobius"/>
    </source>
</evidence>
<name>B0T293_CAUSK</name>
<feature type="region of interest" description="Disordered" evidence="1">
    <location>
        <begin position="56"/>
        <end position="100"/>
    </location>
</feature>
<dbReference type="KEGG" id="cak:Caul_0124"/>
<keyword evidence="2" id="KW-1133">Transmembrane helix</keyword>
<gene>
    <name evidence="3" type="ordered locus">Caul_0124</name>
</gene>
<dbReference type="EMBL" id="CP000927">
    <property type="protein sequence ID" value="ABZ69262.1"/>
    <property type="molecule type" value="Genomic_DNA"/>
</dbReference>
<sequence>MRATRSASRNRWLVVGTASLVFHGLLGWILLKAVPESPVLVEPRSVVVQLFTPAEPRPPERQAASRPAAPSPVHLPAPRELPPVDTRAPPRPSAAAPSGAIVAPPGFTARGALTGGGEALRQAARQASCTEADIVKLTKAEREACAERLGAKNKNGPALYAAIDPEKKAAFDGDCKKDDDWCLYRAGKGPYPGLFAIGKKRKIKGWD</sequence>
<dbReference type="OrthoDB" id="7187860at2"/>
<feature type="transmembrane region" description="Helical" evidence="2">
    <location>
        <begin position="12"/>
        <end position="31"/>
    </location>
</feature>
<keyword evidence="2" id="KW-0812">Transmembrane</keyword>
<dbReference type="HOGENOM" id="CLU_1281273_0_0_5"/>
<organism evidence="3">
    <name type="scientific">Caulobacter sp. (strain K31)</name>
    <dbReference type="NCBI Taxonomy" id="366602"/>
    <lineage>
        <taxon>Bacteria</taxon>
        <taxon>Pseudomonadati</taxon>
        <taxon>Pseudomonadota</taxon>
        <taxon>Alphaproteobacteria</taxon>
        <taxon>Caulobacterales</taxon>
        <taxon>Caulobacteraceae</taxon>
        <taxon>Caulobacter</taxon>
    </lineage>
</organism>
<dbReference type="AlphaFoldDB" id="B0T293"/>
<reference evidence="3" key="1">
    <citation type="submission" date="2008-01" db="EMBL/GenBank/DDBJ databases">
        <title>Complete sequence of chromosome of Caulobacter sp. K31.</title>
        <authorList>
            <consortium name="US DOE Joint Genome Institute"/>
            <person name="Copeland A."/>
            <person name="Lucas S."/>
            <person name="Lapidus A."/>
            <person name="Barry K."/>
            <person name="Glavina del Rio T."/>
            <person name="Dalin E."/>
            <person name="Tice H."/>
            <person name="Pitluck S."/>
            <person name="Bruce D."/>
            <person name="Goodwin L."/>
            <person name="Thompson L.S."/>
            <person name="Brettin T."/>
            <person name="Detter J.C."/>
            <person name="Han C."/>
            <person name="Schmutz J."/>
            <person name="Larimer F."/>
            <person name="Land M."/>
            <person name="Hauser L."/>
            <person name="Kyrpides N."/>
            <person name="Kim E."/>
            <person name="Stephens C."/>
            <person name="Richardson P."/>
        </authorList>
    </citation>
    <scope>NUCLEOTIDE SEQUENCE [LARGE SCALE GENOMIC DNA]</scope>
    <source>
        <strain evidence="3">K31</strain>
    </source>
</reference>